<accession>A0AAV2GQX9</accession>
<keyword evidence="2" id="KW-1185">Reference proteome</keyword>
<organism evidence="1 2">
    <name type="scientific">Linum trigynum</name>
    <dbReference type="NCBI Taxonomy" id="586398"/>
    <lineage>
        <taxon>Eukaryota</taxon>
        <taxon>Viridiplantae</taxon>
        <taxon>Streptophyta</taxon>
        <taxon>Embryophyta</taxon>
        <taxon>Tracheophyta</taxon>
        <taxon>Spermatophyta</taxon>
        <taxon>Magnoliopsida</taxon>
        <taxon>eudicotyledons</taxon>
        <taxon>Gunneridae</taxon>
        <taxon>Pentapetalae</taxon>
        <taxon>rosids</taxon>
        <taxon>fabids</taxon>
        <taxon>Malpighiales</taxon>
        <taxon>Linaceae</taxon>
        <taxon>Linum</taxon>
    </lineage>
</organism>
<proteinExistence type="predicted"/>
<gene>
    <name evidence="1" type="ORF">LTRI10_LOCUS52322</name>
</gene>
<reference evidence="1 2" key="1">
    <citation type="submission" date="2024-04" db="EMBL/GenBank/DDBJ databases">
        <authorList>
            <person name="Fracassetti M."/>
        </authorList>
    </citation>
    <scope>NUCLEOTIDE SEQUENCE [LARGE SCALE GENOMIC DNA]</scope>
</reference>
<dbReference type="EMBL" id="OZ034822">
    <property type="protein sequence ID" value="CAL1413069.1"/>
    <property type="molecule type" value="Genomic_DNA"/>
</dbReference>
<evidence type="ECO:0000313" key="2">
    <source>
        <dbReference type="Proteomes" id="UP001497516"/>
    </source>
</evidence>
<sequence>MLCMNTPPSEYSNYTAILASFLEFRSPVYFLCQSISVMAQDMDVKVALRTVENRNDKLRAINREIVEVTWAAEFGTEALALGSAENKLANLSASKNLTVGDLEKTKKRSDELLLPKIGDCATDRSR</sequence>
<protein>
    <submittedName>
        <fullName evidence="1">Uncharacterized protein</fullName>
    </submittedName>
</protein>
<name>A0AAV2GQX9_9ROSI</name>
<dbReference type="Proteomes" id="UP001497516">
    <property type="component" value="Chromosome 9"/>
</dbReference>
<evidence type="ECO:0000313" key="1">
    <source>
        <dbReference type="EMBL" id="CAL1413069.1"/>
    </source>
</evidence>
<dbReference type="AlphaFoldDB" id="A0AAV2GQX9"/>